<evidence type="ECO:0000313" key="1">
    <source>
        <dbReference type="EMBL" id="KAL3404135.1"/>
    </source>
</evidence>
<proteinExistence type="predicted"/>
<dbReference type="EMBL" id="JBJJXI010000026">
    <property type="protein sequence ID" value="KAL3404135.1"/>
    <property type="molecule type" value="Genomic_DNA"/>
</dbReference>
<organism evidence="1 2">
    <name type="scientific">Trichogramma kaykai</name>
    <dbReference type="NCBI Taxonomy" id="54128"/>
    <lineage>
        <taxon>Eukaryota</taxon>
        <taxon>Metazoa</taxon>
        <taxon>Ecdysozoa</taxon>
        <taxon>Arthropoda</taxon>
        <taxon>Hexapoda</taxon>
        <taxon>Insecta</taxon>
        <taxon>Pterygota</taxon>
        <taxon>Neoptera</taxon>
        <taxon>Endopterygota</taxon>
        <taxon>Hymenoptera</taxon>
        <taxon>Apocrita</taxon>
        <taxon>Proctotrupomorpha</taxon>
        <taxon>Chalcidoidea</taxon>
        <taxon>Trichogrammatidae</taxon>
        <taxon>Trichogramma</taxon>
    </lineage>
</organism>
<evidence type="ECO:0000313" key="2">
    <source>
        <dbReference type="Proteomes" id="UP001627154"/>
    </source>
</evidence>
<reference evidence="1 2" key="1">
    <citation type="journal article" date="2024" name="bioRxiv">
        <title>A reference genome for Trichogramma kaykai: A tiny desert-dwelling parasitoid wasp with competing sex-ratio distorters.</title>
        <authorList>
            <person name="Culotta J."/>
            <person name="Lindsey A.R."/>
        </authorList>
    </citation>
    <scope>NUCLEOTIDE SEQUENCE [LARGE SCALE GENOMIC DNA]</scope>
    <source>
        <strain evidence="1 2">KSX58</strain>
    </source>
</reference>
<keyword evidence="2" id="KW-1185">Reference proteome</keyword>
<name>A0ABD2XGB5_9HYME</name>
<gene>
    <name evidence="1" type="ORF">TKK_003122</name>
</gene>
<protein>
    <submittedName>
        <fullName evidence="1">Uncharacterized protein</fullName>
    </submittedName>
</protein>
<sequence>MYLAYIILYGRNIIDVTRCAKAHVLLHVASRGSFQTSANMEKGEQSRDSTRYRRIRSIWLKTVISSLKFQKCLSHSSVKHGQKFFRVFHLKEKKDMRRGASSKKWIHCARMCIK</sequence>
<dbReference type="AlphaFoldDB" id="A0ABD2XGB5"/>
<comment type="caution">
    <text evidence="1">The sequence shown here is derived from an EMBL/GenBank/DDBJ whole genome shotgun (WGS) entry which is preliminary data.</text>
</comment>
<dbReference type="Proteomes" id="UP001627154">
    <property type="component" value="Unassembled WGS sequence"/>
</dbReference>
<accession>A0ABD2XGB5</accession>